<dbReference type="Gene3D" id="3.30.1330.230">
    <property type="match status" value="1"/>
</dbReference>
<dbReference type="Gene3D" id="3.40.50.720">
    <property type="entry name" value="NAD(P)-binding Rossmann-like Domain"/>
    <property type="match status" value="1"/>
</dbReference>
<dbReference type="GO" id="GO:0005840">
    <property type="term" value="C:ribosome"/>
    <property type="evidence" value="ECO:0007669"/>
    <property type="project" value="UniProtKB-KW"/>
</dbReference>
<accession>A0ABS2SE53</accession>
<dbReference type="PROSITE" id="PS51664">
    <property type="entry name" value="YCAO"/>
    <property type="match status" value="1"/>
</dbReference>
<feature type="domain" description="YcaO" evidence="1">
    <location>
        <begin position="274"/>
        <end position="668"/>
    </location>
</feature>
<dbReference type="NCBIfam" id="TIGR03604">
    <property type="entry name" value="TOMM_cyclo_SagD"/>
    <property type="match status" value="1"/>
</dbReference>
<dbReference type="Gene3D" id="3.30.40.250">
    <property type="match status" value="1"/>
</dbReference>
<dbReference type="InterPro" id="IPR003776">
    <property type="entry name" value="YcaO-like_dom"/>
</dbReference>
<dbReference type="Gene3D" id="3.30.160.660">
    <property type="match status" value="1"/>
</dbReference>
<evidence type="ECO:0000313" key="2">
    <source>
        <dbReference type="EMBL" id="MBM7814552.1"/>
    </source>
</evidence>
<evidence type="ECO:0000259" key="1">
    <source>
        <dbReference type="PROSITE" id="PS51664"/>
    </source>
</evidence>
<name>A0ABS2SE53_9PSEU</name>
<evidence type="ECO:0000313" key="3">
    <source>
        <dbReference type="Proteomes" id="UP001195724"/>
    </source>
</evidence>
<comment type="caution">
    <text evidence="2">The sequence shown here is derived from an EMBL/GenBank/DDBJ whole genome shotgun (WGS) entry which is preliminary data.</text>
</comment>
<gene>
    <name evidence="2" type="ORF">JOE68_005417</name>
</gene>
<dbReference type="NCBIfam" id="TIGR03882">
    <property type="entry name" value="cyclo_dehyd_2"/>
    <property type="match status" value="1"/>
</dbReference>
<keyword evidence="3" id="KW-1185">Reference proteome</keyword>
<dbReference type="RefSeq" id="WP_204845182.1">
    <property type="nucleotide sequence ID" value="NZ_JAFBCL010000001.1"/>
</dbReference>
<protein>
    <submittedName>
        <fullName evidence="2">Ribosomal protein S12 methylthiotransferase accessory factor</fullName>
    </submittedName>
</protein>
<dbReference type="EMBL" id="JAFBCL010000001">
    <property type="protein sequence ID" value="MBM7814552.1"/>
    <property type="molecule type" value="Genomic_DNA"/>
</dbReference>
<dbReference type="InterPro" id="IPR022291">
    <property type="entry name" value="Bacteriocin_synth_cyclodeHase"/>
</dbReference>
<reference evidence="2 3" key="1">
    <citation type="submission" date="2021-01" db="EMBL/GenBank/DDBJ databases">
        <title>Sequencing the genomes of 1000 actinobacteria strains.</title>
        <authorList>
            <person name="Klenk H.-P."/>
        </authorList>
    </citation>
    <scope>NUCLEOTIDE SEQUENCE [LARGE SCALE GENOMIC DNA]</scope>
    <source>
        <strain evidence="2 3">DSM 44581</strain>
    </source>
</reference>
<dbReference type="Proteomes" id="UP001195724">
    <property type="component" value="Unassembled WGS sequence"/>
</dbReference>
<dbReference type="Pfam" id="PF02624">
    <property type="entry name" value="YcaO"/>
    <property type="match status" value="1"/>
</dbReference>
<sequence length="668" mass="71985">MSVELTTPGATAGAADPHRVAVRGGPLLPAVPAGGWPRPVEWALGTLRSALAEALPGTVLDVRPLGLPVAAGEPGPDDAAPAHGLTVRWAPGAVLVGPVRAGSAPCGTCLDRRWLALRTLEERRALEHDDAAAFVAGRDPGLTPFAVATAVAVAVAAVGRPDRADHVYEVRTTDLGVTKHRLIADSACPDCSVPLDDGPDAVVRLTPTPKPTPTTYRLREPEDIGLPVSGYVNPVCGALGPAGLRAYHCTATAPVSGYFRVRSKYDLHDMWWSGHGDSYARSELLGVLEGLERYAGQFPRARRRTELASLAQLRDRGLPALDPRLCGAYTPDFYRHHSVFYEPFTEDRVLSWVWGASVRDDRPVLVPEQLVFYLDWRAERKFVQECSNGCASGSCPEEAVLHGLLELLERDAFLLCWFGSARIPEIDLATVRDPATRFMADRVAALGYRVRLFDMRVDLPVPLVMAVAERRDGAPGTLCFSAGAGLEPEGAVHAALCEAASYVPGFAERVEAKLPELRHMVEDPDRVTELSHHALLYGLPEVAHRADFLFGGAPPRSMDELYAGWSALRGEVHDLAEDVRGLVDLVAAGPGGDVVVVDQTCPEQREVGLTTVAVVAPGLVPIDFGRRRQRVLTSDRLRAFLAGELPQVWPRGEGFGATGLNTHPHPFP</sequence>
<keyword evidence="2" id="KW-0689">Ribosomal protein</keyword>
<proteinExistence type="predicted"/>
<organism evidence="2 3">
    <name type="scientific">Saccharothrix algeriensis</name>
    <dbReference type="NCBI Taxonomy" id="173560"/>
    <lineage>
        <taxon>Bacteria</taxon>
        <taxon>Bacillati</taxon>
        <taxon>Actinomycetota</taxon>
        <taxon>Actinomycetes</taxon>
        <taxon>Pseudonocardiales</taxon>
        <taxon>Pseudonocardiaceae</taxon>
        <taxon>Saccharothrix</taxon>
    </lineage>
</organism>
<dbReference type="PANTHER" id="PTHR37809">
    <property type="entry name" value="RIBOSOMAL PROTEIN S12 METHYLTHIOTRANSFERASE ACCESSORY FACTOR YCAO"/>
    <property type="match status" value="1"/>
</dbReference>
<dbReference type="PANTHER" id="PTHR37809:SF1">
    <property type="entry name" value="RIBOSOMAL PROTEIN S12 METHYLTHIOTRANSFERASE ACCESSORY FACTOR YCAO"/>
    <property type="match status" value="1"/>
</dbReference>
<dbReference type="InterPro" id="IPR027624">
    <property type="entry name" value="TOMM_cyclo_SagD"/>
</dbReference>
<keyword evidence="2" id="KW-0687">Ribonucleoprotein</keyword>